<evidence type="ECO:0000313" key="1">
    <source>
        <dbReference type="EMBL" id="SHI70969.1"/>
    </source>
</evidence>
<dbReference type="Proteomes" id="UP000184001">
    <property type="component" value="Unassembled WGS sequence"/>
</dbReference>
<evidence type="ECO:0000313" key="2">
    <source>
        <dbReference type="Proteomes" id="UP000184001"/>
    </source>
</evidence>
<comment type="caution">
    <text evidence="1">The sequence shown here is derived from an EMBL/GenBank/DDBJ whole genome shotgun (WGS) entry which is preliminary data.</text>
</comment>
<dbReference type="AlphaFoldDB" id="A0A8G2C7U7"/>
<protein>
    <recommendedName>
        <fullName evidence="3">Alpha/beta hydrolase</fullName>
    </recommendedName>
</protein>
<evidence type="ECO:0008006" key="3">
    <source>
        <dbReference type="Google" id="ProtNLM"/>
    </source>
</evidence>
<dbReference type="SUPFAM" id="SSF53474">
    <property type="entry name" value="alpha/beta-Hydrolases"/>
    <property type="match status" value="1"/>
</dbReference>
<dbReference type="RefSeq" id="WP_020001858.1">
    <property type="nucleotide sequence ID" value="NZ_CP192219.1"/>
</dbReference>
<dbReference type="Gene3D" id="3.40.50.1820">
    <property type="entry name" value="alpha/beta hydrolase"/>
    <property type="match status" value="1"/>
</dbReference>
<dbReference type="EMBL" id="FQZR01000002">
    <property type="protein sequence ID" value="SHI70969.1"/>
    <property type="molecule type" value="Genomic_DNA"/>
</dbReference>
<dbReference type="InterPro" id="IPR029058">
    <property type="entry name" value="AB_hydrolase_fold"/>
</dbReference>
<accession>A0A8G2C7U7</accession>
<gene>
    <name evidence="1" type="ORF">SAMN05660830_00733</name>
</gene>
<proteinExistence type="predicted"/>
<name>A0A8G2C7U7_9BACT</name>
<organism evidence="1 2">
    <name type="scientific">Halodesulfovibrio aestuarii</name>
    <dbReference type="NCBI Taxonomy" id="126333"/>
    <lineage>
        <taxon>Bacteria</taxon>
        <taxon>Pseudomonadati</taxon>
        <taxon>Thermodesulfobacteriota</taxon>
        <taxon>Desulfovibrionia</taxon>
        <taxon>Desulfovibrionales</taxon>
        <taxon>Desulfovibrionaceae</taxon>
        <taxon>Halodesulfovibrio</taxon>
    </lineage>
</organism>
<sequence length="336" mass="37262">MVRRICYVFGMLFWITQITSCSSFVPIQRYLAQPVECTPIVHDSSDGLLLDNSLMCSSASIPCAFPVTTRSIPNLEYPLFTVERRNIGLDNPVSFWRSGCAGLYQVSSAPAKLVVVYINGYNGRPTGWKPIYNELQGLPVTHIFFNYPTGDSLETTAMVLSSLLCSNVRQLRDKYIVLLGHSQGGFIAVRTAQILSQHSFSPAIRQIVTLVTPWDGCKLARYAKLVNPVSPKVFDDIDTDSKFIHTVKSSPLPPETAYTLIYGATAESSKTANPNDELFTTENQLATGKNIKPTSTHNVLTSHAESLRDNEVVMLIKGCVEQCLMNFKTSSYTNQR</sequence>
<reference evidence="1 2" key="1">
    <citation type="submission" date="2016-11" db="EMBL/GenBank/DDBJ databases">
        <authorList>
            <person name="Varghese N."/>
            <person name="Submissions S."/>
        </authorList>
    </citation>
    <scope>NUCLEOTIDE SEQUENCE [LARGE SCALE GENOMIC DNA]</scope>
    <source>
        <strain evidence="1 2">DSM 17919</strain>
    </source>
</reference>